<evidence type="ECO:0000313" key="2">
    <source>
        <dbReference type="Proteomes" id="UP000177555"/>
    </source>
</evidence>
<reference evidence="1 2" key="1">
    <citation type="journal article" date="2016" name="Nat. Commun.">
        <title>Thousands of microbial genomes shed light on interconnected biogeochemical processes in an aquifer system.</title>
        <authorList>
            <person name="Anantharaman K."/>
            <person name="Brown C.T."/>
            <person name="Hug L.A."/>
            <person name="Sharon I."/>
            <person name="Castelle C.J."/>
            <person name="Probst A.J."/>
            <person name="Thomas B.C."/>
            <person name="Singh A."/>
            <person name="Wilkins M.J."/>
            <person name="Karaoz U."/>
            <person name="Brodie E.L."/>
            <person name="Williams K.H."/>
            <person name="Hubbard S.S."/>
            <person name="Banfield J.F."/>
        </authorList>
    </citation>
    <scope>NUCLEOTIDE SEQUENCE [LARGE SCALE GENOMIC DNA]</scope>
</reference>
<comment type="caution">
    <text evidence="1">The sequence shown here is derived from an EMBL/GenBank/DDBJ whole genome shotgun (WGS) entry which is preliminary data.</text>
</comment>
<sequence length="178" mass="20342">MEAVTSFAQYETQIRPENAEIIKQYREVARAFDKLWKAISVRSNQNSWRLESRGIGSCNGDSGISIFGPAKPDLFELRKRRNLETGGIRLAKACEFHRAGRGCVLGDLKSPLCLDYVDSLHGDEMQRRFKVGIFKMEPTLLRILSVNVSDDFVQMTVEKTQNMIDYIETFPVLHPEEL</sequence>
<proteinExistence type="predicted"/>
<organism evidence="1 2">
    <name type="scientific">Candidatus Daviesbacteria bacterium RIFCSPHIGHO2_01_FULL_40_11</name>
    <dbReference type="NCBI Taxonomy" id="1797762"/>
    <lineage>
        <taxon>Bacteria</taxon>
        <taxon>Candidatus Daviesiibacteriota</taxon>
    </lineage>
</organism>
<protein>
    <submittedName>
        <fullName evidence="1">Uncharacterized protein</fullName>
    </submittedName>
</protein>
<evidence type="ECO:0000313" key="1">
    <source>
        <dbReference type="EMBL" id="OGE28749.1"/>
    </source>
</evidence>
<dbReference type="AlphaFoldDB" id="A0A1F5JJG3"/>
<gene>
    <name evidence="1" type="ORF">A2867_04690</name>
</gene>
<dbReference type="EMBL" id="MFCP01000016">
    <property type="protein sequence ID" value="OGE28749.1"/>
    <property type="molecule type" value="Genomic_DNA"/>
</dbReference>
<dbReference type="Proteomes" id="UP000177555">
    <property type="component" value="Unassembled WGS sequence"/>
</dbReference>
<name>A0A1F5JJG3_9BACT</name>
<accession>A0A1F5JJG3</accession>